<evidence type="ECO:0000313" key="6">
    <source>
        <dbReference type="Proteomes" id="UP000284824"/>
    </source>
</evidence>
<dbReference type="PROSITE" id="PS50932">
    <property type="entry name" value="HTH_LACI_2"/>
    <property type="match status" value="1"/>
</dbReference>
<evidence type="ECO:0000256" key="1">
    <source>
        <dbReference type="ARBA" id="ARBA00023015"/>
    </source>
</evidence>
<proteinExistence type="predicted"/>
<sequence>MAGVAVARARYRLRLCNGSNARVYELATGGPMIQIGSDGGLLSAPRTVKQIRLSPGGGADVVVDCPAYKLGQHVELRNLAGQGAHAKVTRDFEFSSGSVNGGVGWLINGRPFDPKHMEARPKRGDVELRDAQPVRHRYPGGAAEHGEQLHGGDLGSVSAELVPLAQVDDGRSGGLMPRSPRRATLATVAASAGVSVSTVSKVLNGRSDVAPATRSLVQSLLLEHGYVAPASGRWQAEPSAPVEVQVDGELCAYSSEIIKGAVEAGAEFGVAVVVATTTGMAGGASWARDLVAAGRRAMITLIKEPRPAQLAVLSRVSLPVVVIDPLNVPDTLVTSVGSTNFAGGLAATQHLLTLGHRRIAYLGGPATAASNQARMYGYRAAMEAAGVPVPPQYVRAAGYCHPDGLKEGAILLDLEPPPTAIFAASDESALGVIQAASARGLRVPEDLSVVGFDDSRIASMTSPQLTTVRQPLREMGLVALRTALRLAAGEKIESRHIELATELVVRGSSIALSLERESDS</sequence>
<keyword evidence="1" id="KW-0805">Transcription regulation</keyword>
<keyword evidence="6" id="KW-1185">Reference proteome</keyword>
<dbReference type="Pfam" id="PF00356">
    <property type="entry name" value="LacI"/>
    <property type="match status" value="1"/>
</dbReference>
<accession>A0A438M7Z5</accession>
<comment type="caution">
    <text evidence="5">The sequence shown here is derived from an EMBL/GenBank/DDBJ whole genome shotgun (WGS) entry which is preliminary data.</text>
</comment>
<dbReference type="Proteomes" id="UP000284824">
    <property type="component" value="Unassembled WGS sequence"/>
</dbReference>
<feature type="domain" description="HTH lacI-type" evidence="4">
    <location>
        <begin position="183"/>
        <end position="233"/>
    </location>
</feature>
<evidence type="ECO:0000256" key="3">
    <source>
        <dbReference type="ARBA" id="ARBA00023163"/>
    </source>
</evidence>
<keyword evidence="2 5" id="KW-0238">DNA-binding</keyword>
<reference evidence="5 6" key="1">
    <citation type="submission" date="2019-01" db="EMBL/GenBank/DDBJ databases">
        <title>Sequencing the genomes of 1000 actinobacteria strains.</title>
        <authorList>
            <person name="Klenk H.-P."/>
        </authorList>
    </citation>
    <scope>NUCLEOTIDE SEQUENCE [LARGE SCALE GENOMIC DNA]</scope>
    <source>
        <strain evidence="5 6">DSM 43925</strain>
    </source>
</reference>
<dbReference type="GO" id="GO:0000976">
    <property type="term" value="F:transcription cis-regulatory region binding"/>
    <property type="evidence" value="ECO:0007669"/>
    <property type="project" value="TreeGrafter"/>
</dbReference>
<dbReference type="SMART" id="SM00354">
    <property type="entry name" value="HTH_LACI"/>
    <property type="match status" value="1"/>
</dbReference>
<dbReference type="InterPro" id="IPR028082">
    <property type="entry name" value="Peripla_BP_I"/>
</dbReference>
<dbReference type="PANTHER" id="PTHR30146:SF153">
    <property type="entry name" value="LACTOSE OPERON REPRESSOR"/>
    <property type="match status" value="1"/>
</dbReference>
<evidence type="ECO:0000259" key="4">
    <source>
        <dbReference type="PROSITE" id="PS50932"/>
    </source>
</evidence>
<dbReference type="SUPFAM" id="SSF49503">
    <property type="entry name" value="Cupredoxins"/>
    <property type="match status" value="1"/>
</dbReference>
<evidence type="ECO:0000313" key="5">
    <source>
        <dbReference type="EMBL" id="RVX41840.1"/>
    </source>
</evidence>
<name>A0A438M7Z5_9ACTN</name>
<dbReference type="Pfam" id="PF13377">
    <property type="entry name" value="Peripla_BP_3"/>
    <property type="match status" value="1"/>
</dbReference>
<keyword evidence="3" id="KW-0804">Transcription</keyword>
<organism evidence="5 6">
    <name type="scientific">Nonomuraea polychroma</name>
    <dbReference type="NCBI Taxonomy" id="46176"/>
    <lineage>
        <taxon>Bacteria</taxon>
        <taxon>Bacillati</taxon>
        <taxon>Actinomycetota</taxon>
        <taxon>Actinomycetes</taxon>
        <taxon>Streptosporangiales</taxon>
        <taxon>Streptosporangiaceae</taxon>
        <taxon>Nonomuraea</taxon>
    </lineage>
</organism>
<dbReference type="PANTHER" id="PTHR30146">
    <property type="entry name" value="LACI-RELATED TRANSCRIPTIONAL REPRESSOR"/>
    <property type="match status" value="1"/>
</dbReference>
<dbReference type="GO" id="GO:0003700">
    <property type="term" value="F:DNA-binding transcription factor activity"/>
    <property type="evidence" value="ECO:0007669"/>
    <property type="project" value="TreeGrafter"/>
</dbReference>
<dbReference type="Gene3D" id="2.60.40.420">
    <property type="entry name" value="Cupredoxins - blue copper proteins"/>
    <property type="match status" value="1"/>
</dbReference>
<dbReference type="RefSeq" id="WP_241564184.1">
    <property type="nucleotide sequence ID" value="NZ_SAUN01000001.1"/>
</dbReference>
<dbReference type="InterPro" id="IPR000843">
    <property type="entry name" value="HTH_LacI"/>
</dbReference>
<dbReference type="InterPro" id="IPR010982">
    <property type="entry name" value="Lambda_DNA-bd_dom_sf"/>
</dbReference>
<evidence type="ECO:0000256" key="2">
    <source>
        <dbReference type="ARBA" id="ARBA00023125"/>
    </source>
</evidence>
<dbReference type="SUPFAM" id="SSF53822">
    <property type="entry name" value="Periplasmic binding protein-like I"/>
    <property type="match status" value="1"/>
</dbReference>
<dbReference type="Gene3D" id="3.40.50.2300">
    <property type="match status" value="2"/>
</dbReference>
<dbReference type="InterPro" id="IPR046335">
    <property type="entry name" value="LacI/GalR-like_sensor"/>
</dbReference>
<dbReference type="Gene3D" id="1.10.260.40">
    <property type="entry name" value="lambda repressor-like DNA-binding domains"/>
    <property type="match status" value="1"/>
</dbReference>
<dbReference type="EMBL" id="SAUN01000001">
    <property type="protein sequence ID" value="RVX41840.1"/>
    <property type="molecule type" value="Genomic_DNA"/>
</dbReference>
<protein>
    <submittedName>
        <fullName evidence="5">DNA-binding LacI/PurR family transcriptional regulator</fullName>
    </submittedName>
</protein>
<dbReference type="InterPro" id="IPR008972">
    <property type="entry name" value="Cupredoxin"/>
</dbReference>
<dbReference type="CDD" id="cd01392">
    <property type="entry name" value="HTH_LacI"/>
    <property type="match status" value="1"/>
</dbReference>
<gene>
    <name evidence="5" type="ORF">EDD27_4418</name>
</gene>
<dbReference type="SUPFAM" id="SSF47413">
    <property type="entry name" value="lambda repressor-like DNA-binding domains"/>
    <property type="match status" value="1"/>
</dbReference>
<dbReference type="AlphaFoldDB" id="A0A438M7Z5"/>